<dbReference type="RefSeq" id="WP_320509963.1">
    <property type="nucleotide sequence ID" value="NZ_JAXCLW010000006.1"/>
</dbReference>
<organism evidence="1 2">
    <name type="scientific">Dongia soli</name>
    <dbReference type="NCBI Taxonomy" id="600628"/>
    <lineage>
        <taxon>Bacteria</taxon>
        <taxon>Pseudomonadati</taxon>
        <taxon>Pseudomonadota</taxon>
        <taxon>Alphaproteobacteria</taxon>
        <taxon>Rhodospirillales</taxon>
        <taxon>Dongiaceae</taxon>
        <taxon>Dongia</taxon>
    </lineage>
</organism>
<proteinExistence type="predicted"/>
<sequence length="77" mass="8240">MPRYRVLETSFIADRIYEAGAELDYGELPGSNLEPLDGAARKAQKAAEALAAARADWADPEAEEAAPMDLAATFDLA</sequence>
<evidence type="ECO:0000313" key="1">
    <source>
        <dbReference type="EMBL" id="MDY0884890.1"/>
    </source>
</evidence>
<reference evidence="1 2" key="1">
    <citation type="journal article" date="2016" name="Antonie Van Leeuwenhoek">
        <title>Dongia soli sp. nov., isolated from soil from Dokdo, Korea.</title>
        <authorList>
            <person name="Kim D.U."/>
            <person name="Lee H."/>
            <person name="Kim H."/>
            <person name="Kim S.G."/>
            <person name="Ka J.O."/>
        </authorList>
    </citation>
    <scope>NUCLEOTIDE SEQUENCE [LARGE SCALE GENOMIC DNA]</scope>
    <source>
        <strain evidence="1 2">D78</strain>
    </source>
</reference>
<accession>A0ABU5EES5</accession>
<dbReference type="Proteomes" id="UP001279642">
    <property type="component" value="Unassembled WGS sequence"/>
</dbReference>
<name>A0ABU5EES5_9PROT</name>
<keyword evidence="2" id="KW-1185">Reference proteome</keyword>
<dbReference type="EMBL" id="JAXCLW010000006">
    <property type="protein sequence ID" value="MDY0884890.1"/>
    <property type="molecule type" value="Genomic_DNA"/>
</dbReference>
<protein>
    <submittedName>
        <fullName evidence="1">Uncharacterized protein</fullName>
    </submittedName>
</protein>
<gene>
    <name evidence="1" type="ORF">SMD27_18745</name>
</gene>
<evidence type="ECO:0000313" key="2">
    <source>
        <dbReference type="Proteomes" id="UP001279642"/>
    </source>
</evidence>
<comment type="caution">
    <text evidence="1">The sequence shown here is derived from an EMBL/GenBank/DDBJ whole genome shotgun (WGS) entry which is preliminary data.</text>
</comment>